<feature type="region of interest" description="Disordered" evidence="1">
    <location>
        <begin position="172"/>
        <end position="192"/>
    </location>
</feature>
<evidence type="ECO:0000256" key="2">
    <source>
        <dbReference type="SAM" id="SignalP"/>
    </source>
</evidence>
<reference evidence="3" key="2">
    <citation type="submission" date="2025-09" db="UniProtKB">
        <authorList>
            <consortium name="Ensembl"/>
        </authorList>
    </citation>
    <scope>IDENTIFICATION</scope>
</reference>
<feature type="signal peptide" evidence="2">
    <location>
        <begin position="1"/>
        <end position="17"/>
    </location>
</feature>
<organism evidence="3 4">
    <name type="scientific">Anser cygnoides</name>
    <name type="common">Swan goose</name>
    <dbReference type="NCBI Taxonomy" id="8845"/>
    <lineage>
        <taxon>Eukaryota</taxon>
        <taxon>Metazoa</taxon>
        <taxon>Chordata</taxon>
        <taxon>Craniata</taxon>
        <taxon>Vertebrata</taxon>
        <taxon>Euteleostomi</taxon>
        <taxon>Archelosauria</taxon>
        <taxon>Archosauria</taxon>
        <taxon>Dinosauria</taxon>
        <taxon>Saurischia</taxon>
        <taxon>Theropoda</taxon>
        <taxon>Coelurosauria</taxon>
        <taxon>Aves</taxon>
        <taxon>Neognathae</taxon>
        <taxon>Galloanserae</taxon>
        <taxon>Anseriformes</taxon>
        <taxon>Anatidae</taxon>
        <taxon>Anserinae</taxon>
        <taxon>Anser</taxon>
    </lineage>
</organism>
<dbReference type="Proteomes" id="UP000694521">
    <property type="component" value="Unplaced"/>
</dbReference>
<reference evidence="3" key="1">
    <citation type="submission" date="2025-08" db="UniProtKB">
        <authorList>
            <consortium name="Ensembl"/>
        </authorList>
    </citation>
    <scope>IDENTIFICATION</scope>
</reference>
<proteinExistence type="predicted"/>
<evidence type="ECO:0000256" key="1">
    <source>
        <dbReference type="SAM" id="MobiDB-lite"/>
    </source>
</evidence>
<dbReference type="AlphaFoldDB" id="A0A8B9EMS3"/>
<name>A0A8B9EMS3_ANSCY</name>
<dbReference type="Ensembl" id="ENSACDT00005027794.1">
    <property type="protein sequence ID" value="ENSACDP00005023238.1"/>
    <property type="gene ID" value="ENSACDG00005016860.1"/>
</dbReference>
<evidence type="ECO:0000313" key="4">
    <source>
        <dbReference type="Proteomes" id="UP000694521"/>
    </source>
</evidence>
<feature type="chain" id="PRO_5034794491" evidence="2">
    <location>
        <begin position="18"/>
        <end position="192"/>
    </location>
</feature>
<protein>
    <submittedName>
        <fullName evidence="3">Uncharacterized protein</fullName>
    </submittedName>
</protein>
<keyword evidence="2" id="KW-0732">Signal</keyword>
<evidence type="ECO:0000313" key="3">
    <source>
        <dbReference type="Ensembl" id="ENSACDP00005023238.1"/>
    </source>
</evidence>
<keyword evidence="4" id="KW-1185">Reference proteome</keyword>
<sequence length="192" mass="20815">MRPCWVLLLLLLAPAGAVSPEPDTSPVPELEGAVTAGPEGSVPPGQDGSLPPTRPWRWPSSSLQAVLAALRLLHRGSPGPCALRLRVLQPRPGRVSAGGPGLARGSRPVPEGLVPLQLGVAQRQQELTFLVQDAWCQPTGMPPTACRSCRPQPGRSWGAWIRERWASLRQRLRERGPPWTRGRRSRTSPARP</sequence>
<accession>A0A8B9EMS3</accession>
<feature type="region of interest" description="Disordered" evidence="1">
    <location>
        <begin position="18"/>
        <end position="56"/>
    </location>
</feature>